<keyword evidence="15" id="KW-1185">Reference proteome</keyword>
<dbReference type="InterPro" id="IPR017938">
    <property type="entry name" value="Riboflavin_synthase-like_b-brl"/>
</dbReference>
<dbReference type="SUPFAM" id="SSF52343">
    <property type="entry name" value="Ferredoxin reductase-like, C-terminal NADP-linked domain"/>
    <property type="match status" value="1"/>
</dbReference>
<dbReference type="InterPro" id="IPR009050">
    <property type="entry name" value="Globin-like_sf"/>
</dbReference>
<dbReference type="InterPro" id="IPR008333">
    <property type="entry name" value="Cbr1-like_FAD-bd_dom"/>
</dbReference>
<dbReference type="InterPro" id="IPR039261">
    <property type="entry name" value="FNR_nucleotide-bd"/>
</dbReference>
<dbReference type="Gene3D" id="3.40.50.80">
    <property type="entry name" value="Nucleotide-binding domain of ferredoxin-NADP reductase (FNR) module"/>
    <property type="match status" value="1"/>
</dbReference>
<keyword evidence="6" id="KW-0521">NADP</keyword>
<keyword evidence="11" id="KW-0349">Heme</keyword>
<dbReference type="Proteomes" id="UP000800981">
    <property type="component" value="Unassembled WGS sequence"/>
</dbReference>
<evidence type="ECO:0000259" key="12">
    <source>
        <dbReference type="PROSITE" id="PS01033"/>
    </source>
</evidence>
<evidence type="ECO:0000313" key="15">
    <source>
        <dbReference type="Proteomes" id="UP000800981"/>
    </source>
</evidence>
<keyword evidence="11" id="KW-0813">Transport</keyword>
<dbReference type="InterPro" id="IPR000971">
    <property type="entry name" value="Globin"/>
</dbReference>
<dbReference type="PANTHER" id="PTHR47354">
    <property type="entry name" value="NADH OXIDOREDUCTASE HCR"/>
    <property type="match status" value="1"/>
</dbReference>
<keyword evidence="11" id="KW-0561">Oxygen transport</keyword>
<comment type="catalytic activity">
    <reaction evidence="10">
        <text>2 nitric oxide + NADPH + 2 O2 = 2 nitrate + NADP(+) + H(+)</text>
        <dbReference type="Rhea" id="RHEA:19465"/>
        <dbReference type="ChEBI" id="CHEBI:15378"/>
        <dbReference type="ChEBI" id="CHEBI:15379"/>
        <dbReference type="ChEBI" id="CHEBI:16480"/>
        <dbReference type="ChEBI" id="CHEBI:17632"/>
        <dbReference type="ChEBI" id="CHEBI:57783"/>
        <dbReference type="ChEBI" id="CHEBI:58349"/>
        <dbReference type="EC" id="1.14.12.17"/>
    </reaction>
</comment>
<gene>
    <name evidence="14" type="ORF">G9H71_00200</name>
</gene>
<evidence type="ECO:0000256" key="2">
    <source>
        <dbReference type="ARBA" id="ARBA00001974"/>
    </source>
</evidence>
<evidence type="ECO:0000256" key="6">
    <source>
        <dbReference type="ARBA" id="ARBA00022857"/>
    </source>
</evidence>
<reference evidence="14 15" key="1">
    <citation type="submission" date="2020-03" db="EMBL/GenBank/DDBJ databases">
        <title>Two novel Motilibacter sp.</title>
        <authorList>
            <person name="Liu S."/>
        </authorList>
    </citation>
    <scope>NUCLEOTIDE SEQUENCE [LARGE SCALE GENOMIC DNA]</scope>
    <source>
        <strain evidence="14 15">E257</strain>
    </source>
</reference>
<keyword evidence="5" id="KW-0001">2Fe-2S</keyword>
<dbReference type="Pfam" id="PF00175">
    <property type="entry name" value="NAD_binding_1"/>
    <property type="match status" value="1"/>
</dbReference>
<feature type="domain" description="Globin" evidence="12">
    <location>
        <begin position="1"/>
        <end position="131"/>
    </location>
</feature>
<evidence type="ECO:0000256" key="3">
    <source>
        <dbReference type="ARBA" id="ARBA00006401"/>
    </source>
</evidence>
<evidence type="ECO:0000256" key="9">
    <source>
        <dbReference type="ARBA" id="ARBA00048649"/>
    </source>
</evidence>
<keyword evidence="8" id="KW-0520">NAD</keyword>
<evidence type="ECO:0000256" key="1">
    <source>
        <dbReference type="ARBA" id="ARBA00001970"/>
    </source>
</evidence>
<feature type="domain" description="FAD-binding FR-type" evidence="13">
    <location>
        <begin position="136"/>
        <end position="236"/>
    </location>
</feature>
<dbReference type="InterPro" id="IPR012292">
    <property type="entry name" value="Globin/Proto"/>
</dbReference>
<comment type="similarity">
    <text evidence="3">In the C-terminal section; belongs to the flavoprotein pyridine nucleotide cytochrome reductase family.</text>
</comment>
<proteinExistence type="inferred from homology"/>
<comment type="caution">
    <text evidence="14">The sequence shown here is derived from an EMBL/GenBank/DDBJ whole genome shotgun (WGS) entry which is preliminary data.</text>
</comment>
<dbReference type="EC" id="1.14.12.17" evidence="4"/>
<dbReference type="Pfam" id="PF00042">
    <property type="entry name" value="Globin"/>
    <property type="match status" value="1"/>
</dbReference>
<name>A0ABX0GNB4_9ACTN</name>
<evidence type="ECO:0000256" key="8">
    <source>
        <dbReference type="ARBA" id="ARBA00023027"/>
    </source>
</evidence>
<dbReference type="PANTHER" id="PTHR47354:SF5">
    <property type="entry name" value="PROTEIN RFBI"/>
    <property type="match status" value="1"/>
</dbReference>
<evidence type="ECO:0000256" key="10">
    <source>
        <dbReference type="ARBA" id="ARBA00049433"/>
    </source>
</evidence>
<dbReference type="PROSITE" id="PS01033">
    <property type="entry name" value="GLOBIN"/>
    <property type="match status" value="1"/>
</dbReference>
<keyword evidence="11" id="KW-0479">Metal-binding</keyword>
<evidence type="ECO:0000256" key="7">
    <source>
        <dbReference type="ARBA" id="ARBA00023014"/>
    </source>
</evidence>
<dbReference type="CDD" id="cd06187">
    <property type="entry name" value="O2ase_reductase_like"/>
    <property type="match status" value="1"/>
</dbReference>
<comment type="similarity">
    <text evidence="11">Belongs to the globin family.</text>
</comment>
<evidence type="ECO:0000313" key="14">
    <source>
        <dbReference type="EMBL" id="NHC12202.1"/>
    </source>
</evidence>
<organism evidence="14 15">
    <name type="scientific">Motilibacter deserti</name>
    <dbReference type="NCBI Taxonomy" id="2714956"/>
    <lineage>
        <taxon>Bacteria</taxon>
        <taxon>Bacillati</taxon>
        <taxon>Actinomycetota</taxon>
        <taxon>Actinomycetes</taxon>
        <taxon>Motilibacterales</taxon>
        <taxon>Motilibacteraceae</taxon>
        <taxon>Motilibacter</taxon>
    </lineage>
</organism>
<evidence type="ECO:0000256" key="11">
    <source>
        <dbReference type="RuleBase" id="RU000356"/>
    </source>
</evidence>
<dbReference type="InterPro" id="IPR001433">
    <property type="entry name" value="OxRdtase_FAD/NAD-bd"/>
</dbReference>
<dbReference type="RefSeq" id="WP_166276193.1">
    <property type="nucleotide sequence ID" value="NZ_JAANNP010000001.1"/>
</dbReference>
<comment type="catalytic activity">
    <reaction evidence="9">
        <text>2 nitric oxide + NADH + 2 O2 = 2 nitrate + NAD(+) + H(+)</text>
        <dbReference type="Rhea" id="RHEA:19469"/>
        <dbReference type="ChEBI" id="CHEBI:15378"/>
        <dbReference type="ChEBI" id="CHEBI:15379"/>
        <dbReference type="ChEBI" id="CHEBI:16480"/>
        <dbReference type="ChEBI" id="CHEBI:17632"/>
        <dbReference type="ChEBI" id="CHEBI:57540"/>
        <dbReference type="ChEBI" id="CHEBI:57945"/>
        <dbReference type="EC" id="1.14.12.17"/>
    </reaction>
</comment>
<comment type="cofactor">
    <cofactor evidence="1">
        <name>heme b</name>
        <dbReference type="ChEBI" id="CHEBI:60344"/>
    </cofactor>
</comment>
<dbReference type="CDD" id="cd19753">
    <property type="entry name" value="Mb-like_oxidoreductase"/>
    <property type="match status" value="1"/>
</dbReference>
<dbReference type="EMBL" id="JAANNP010000001">
    <property type="protein sequence ID" value="NHC12202.1"/>
    <property type="molecule type" value="Genomic_DNA"/>
</dbReference>
<dbReference type="Pfam" id="PF00970">
    <property type="entry name" value="FAD_binding_6"/>
    <property type="match status" value="1"/>
</dbReference>
<dbReference type="InterPro" id="IPR050415">
    <property type="entry name" value="MRET"/>
</dbReference>
<dbReference type="Gene3D" id="2.40.30.10">
    <property type="entry name" value="Translation factors"/>
    <property type="match status" value="1"/>
</dbReference>
<evidence type="ECO:0000259" key="13">
    <source>
        <dbReference type="PROSITE" id="PS51384"/>
    </source>
</evidence>
<protein>
    <recommendedName>
        <fullName evidence="4">nitric oxide dioxygenase</fullName>
        <ecNumber evidence="4">1.14.12.17</ecNumber>
    </recommendedName>
</protein>
<evidence type="ECO:0000256" key="4">
    <source>
        <dbReference type="ARBA" id="ARBA00012229"/>
    </source>
</evidence>
<comment type="cofactor">
    <cofactor evidence="2">
        <name>FAD</name>
        <dbReference type="ChEBI" id="CHEBI:57692"/>
    </cofactor>
</comment>
<dbReference type="SUPFAM" id="SSF63380">
    <property type="entry name" value="Riboflavin synthase domain-like"/>
    <property type="match status" value="1"/>
</dbReference>
<accession>A0ABX0GNB4</accession>
<dbReference type="PRINTS" id="PR00410">
    <property type="entry name" value="PHEHYDRXLASE"/>
</dbReference>
<dbReference type="Gene3D" id="1.10.490.10">
    <property type="entry name" value="Globins"/>
    <property type="match status" value="1"/>
</dbReference>
<dbReference type="InterPro" id="IPR017927">
    <property type="entry name" value="FAD-bd_FR_type"/>
</dbReference>
<evidence type="ECO:0000256" key="5">
    <source>
        <dbReference type="ARBA" id="ARBA00022714"/>
    </source>
</evidence>
<dbReference type="PROSITE" id="PS51384">
    <property type="entry name" value="FAD_FR"/>
    <property type="match status" value="1"/>
</dbReference>
<dbReference type="SUPFAM" id="SSF46458">
    <property type="entry name" value="Globin-like"/>
    <property type="match status" value="1"/>
</dbReference>
<keyword evidence="7" id="KW-0411">Iron-sulfur</keyword>
<keyword evidence="11" id="KW-0408">Iron</keyword>
<sequence>MDIQRMRDSFEVVGANGDEVPLFFYSHLFLNYPETRSLFPVSMMTQRDRLFAALGHIVTNVDNVDVLVPFLQDLGRDHRKFGTLAGHYPAVGASLLATLEHFAGDAWTPELAADWAEAYGVIASVMTEAAGQSDDPAWWDARVVSHERRTLDIAVVRLEPRERLDFVPGQAVAVESELRPRLWRYYAVANAPREDNVLELHVQAHDGGPVSSALVRHLAVGDAVRLGPPQGGLVLDTTSDRDLLLVASGTGVAPLKAILEQVTQDDVARRVDFYVEARTAADLYDLESLQALARAHPWVTVVPVVSDEDDYPGEKGRVSDVVVRDGPWGSRDVFVCGAPLMVDETVKELIKAGVPEHRIRAERFAPSRPGPSAEGSLTS</sequence>